<evidence type="ECO:0008006" key="3">
    <source>
        <dbReference type="Google" id="ProtNLM"/>
    </source>
</evidence>
<accession>A0ABT5HG15</accession>
<proteinExistence type="predicted"/>
<evidence type="ECO:0000313" key="1">
    <source>
        <dbReference type="EMBL" id="MDC7675199.1"/>
    </source>
</evidence>
<dbReference type="Gene3D" id="3.30.70.2330">
    <property type="match status" value="1"/>
</dbReference>
<name>A0ABT5HG15_9CAUL</name>
<protein>
    <recommendedName>
        <fullName evidence="3">HIRAN domain-containing protein</fullName>
    </recommendedName>
</protein>
<evidence type="ECO:0000313" key="2">
    <source>
        <dbReference type="Proteomes" id="UP001218579"/>
    </source>
</evidence>
<organism evidence="1 2">
    <name type="scientific">Asticcacaulis machinosus</name>
    <dbReference type="NCBI Taxonomy" id="2984211"/>
    <lineage>
        <taxon>Bacteria</taxon>
        <taxon>Pseudomonadati</taxon>
        <taxon>Pseudomonadota</taxon>
        <taxon>Alphaproteobacteria</taxon>
        <taxon>Caulobacterales</taxon>
        <taxon>Caulobacteraceae</taxon>
        <taxon>Asticcacaulis</taxon>
    </lineage>
</organism>
<dbReference type="EMBL" id="JAQQKV010000001">
    <property type="protein sequence ID" value="MDC7675199.1"/>
    <property type="molecule type" value="Genomic_DNA"/>
</dbReference>
<dbReference type="Proteomes" id="UP001218579">
    <property type="component" value="Unassembled WGS sequence"/>
</dbReference>
<gene>
    <name evidence="1" type="ORF">PQU98_03605</name>
</gene>
<reference evidence="1 2" key="1">
    <citation type="submission" date="2023-01" db="EMBL/GenBank/DDBJ databases">
        <title>Novel species of the genus Asticcacaulis isolated from rivers.</title>
        <authorList>
            <person name="Lu H."/>
        </authorList>
    </citation>
    <scope>NUCLEOTIDE SEQUENCE [LARGE SCALE GENOMIC DNA]</scope>
    <source>
        <strain evidence="1 2">LKC15W</strain>
    </source>
</reference>
<sequence>MAYQKFGLDRHTPAGAWVEATLAESVAGIPYLLPYVRSWMRAVKRAERLGLYYGLELVPEPTNAHDENAIQIIGVVARKWPFMAPITERFHIGYVPALTAAELQTDIVSKGLRLGGELQSIYVEITGHIDVKFVALAPPGHSFNERQAKRA</sequence>
<comment type="caution">
    <text evidence="1">The sequence shown here is derived from an EMBL/GenBank/DDBJ whole genome shotgun (WGS) entry which is preliminary data.</text>
</comment>
<keyword evidence="2" id="KW-1185">Reference proteome</keyword>
<dbReference type="RefSeq" id="WP_272743510.1">
    <property type="nucleotide sequence ID" value="NZ_JAQQKV010000001.1"/>
</dbReference>